<dbReference type="AlphaFoldDB" id="A0A9N9NNB8"/>
<proteinExistence type="predicted"/>
<sequence length="40" mass="4551">MLGVSNSKITGAFSFKSTQWFTKLKEWCWHAACSRSSQPN</sequence>
<evidence type="ECO:0000313" key="2">
    <source>
        <dbReference type="Proteomes" id="UP000789405"/>
    </source>
</evidence>
<gene>
    <name evidence="1" type="ORF">DERYTH_LOCUS16707</name>
</gene>
<comment type="caution">
    <text evidence="1">The sequence shown here is derived from an EMBL/GenBank/DDBJ whole genome shotgun (WGS) entry which is preliminary data.</text>
</comment>
<keyword evidence="2" id="KW-1185">Reference proteome</keyword>
<feature type="non-terminal residue" evidence="1">
    <location>
        <position position="40"/>
    </location>
</feature>
<dbReference type="EMBL" id="CAJVPY010014886">
    <property type="protein sequence ID" value="CAG8748915.1"/>
    <property type="molecule type" value="Genomic_DNA"/>
</dbReference>
<reference evidence="1" key="1">
    <citation type="submission" date="2021-06" db="EMBL/GenBank/DDBJ databases">
        <authorList>
            <person name="Kallberg Y."/>
            <person name="Tangrot J."/>
            <person name="Rosling A."/>
        </authorList>
    </citation>
    <scope>NUCLEOTIDE SEQUENCE</scope>
    <source>
        <strain evidence="1">MA453B</strain>
    </source>
</reference>
<evidence type="ECO:0000313" key="1">
    <source>
        <dbReference type="EMBL" id="CAG8748915.1"/>
    </source>
</evidence>
<dbReference type="Proteomes" id="UP000789405">
    <property type="component" value="Unassembled WGS sequence"/>
</dbReference>
<name>A0A9N9NNB8_9GLOM</name>
<protein>
    <submittedName>
        <fullName evidence="1">16143_t:CDS:1</fullName>
    </submittedName>
</protein>
<organism evidence="1 2">
    <name type="scientific">Dentiscutata erythropus</name>
    <dbReference type="NCBI Taxonomy" id="1348616"/>
    <lineage>
        <taxon>Eukaryota</taxon>
        <taxon>Fungi</taxon>
        <taxon>Fungi incertae sedis</taxon>
        <taxon>Mucoromycota</taxon>
        <taxon>Glomeromycotina</taxon>
        <taxon>Glomeromycetes</taxon>
        <taxon>Diversisporales</taxon>
        <taxon>Gigasporaceae</taxon>
        <taxon>Dentiscutata</taxon>
    </lineage>
</organism>
<accession>A0A9N9NNB8</accession>